<dbReference type="RefSeq" id="WP_194451085.1">
    <property type="nucleotide sequence ID" value="NZ_CP063849.1"/>
</dbReference>
<dbReference type="GO" id="GO:0051782">
    <property type="term" value="P:negative regulation of cell division"/>
    <property type="evidence" value="ECO:0007669"/>
    <property type="project" value="TreeGrafter"/>
</dbReference>
<dbReference type="GO" id="GO:0005829">
    <property type="term" value="C:cytosol"/>
    <property type="evidence" value="ECO:0007669"/>
    <property type="project" value="TreeGrafter"/>
</dbReference>
<sequence length="380" mass="41385">MFTTVIIQASPERSPYIRALAADTRLLQLVREYPSVPAPYELTRIVHASAPEVILIDVGSGELALHCCSTIKGIDAGMPVIGVGCAPAMMQPARDAGFTTVLGESFTTEELSEAIHCSLVSLKGGPEEYLFSFLPSKAGSGASTVVLNTALALARDQKKRVLVIDADLRSSILSILLDVKLSSSIQTLLGSTDEIDQFKLRASTVTFEGVDFLLSSRSLDSRQPSWPQYFQLLNFVRGLYDTILVDLPELVNPASIELVRRSRKVYLVCTTEVPSLRLTQQRGEELTRWGVPDHRFGLLVNRWQTSDPSSAEIAKILGIQVLKRLPNDYPSIRKAQTEGRFVAPNTRLGKAFSEFAAALAGDVNAPPAKPAGLLSSLFSR</sequence>
<dbReference type="InterPro" id="IPR050625">
    <property type="entry name" value="ParA/MinD_ATPase"/>
</dbReference>
<dbReference type="PANTHER" id="PTHR43384:SF13">
    <property type="entry name" value="SLR0110 PROTEIN"/>
    <property type="match status" value="1"/>
</dbReference>
<dbReference type="SUPFAM" id="SSF52540">
    <property type="entry name" value="P-loop containing nucleoside triphosphate hydrolases"/>
    <property type="match status" value="1"/>
</dbReference>
<dbReference type="KEGG" id="pfer:IRI77_05560"/>
<dbReference type="Gene3D" id="3.40.50.300">
    <property type="entry name" value="P-loop containing nucleotide triphosphate hydrolases"/>
    <property type="match status" value="1"/>
</dbReference>
<name>A0A7S7SM15_PALFE</name>
<organism evidence="1 2">
    <name type="scientific">Paludibaculum fermentans</name>
    <dbReference type="NCBI Taxonomy" id="1473598"/>
    <lineage>
        <taxon>Bacteria</taxon>
        <taxon>Pseudomonadati</taxon>
        <taxon>Acidobacteriota</taxon>
        <taxon>Terriglobia</taxon>
        <taxon>Bryobacterales</taxon>
        <taxon>Bryobacteraceae</taxon>
        <taxon>Paludibaculum</taxon>
    </lineage>
</organism>
<dbReference type="GO" id="GO:0009898">
    <property type="term" value="C:cytoplasmic side of plasma membrane"/>
    <property type="evidence" value="ECO:0007669"/>
    <property type="project" value="TreeGrafter"/>
</dbReference>
<reference evidence="1 2" key="1">
    <citation type="submission" date="2020-10" db="EMBL/GenBank/DDBJ databases">
        <title>Complete genome sequence of Paludibaculum fermentans P105T, a facultatively anaerobic acidobacterium capable of dissimilatory Fe(III) reduction.</title>
        <authorList>
            <person name="Dedysh S.N."/>
            <person name="Beletsky A.V."/>
            <person name="Kulichevskaya I.S."/>
            <person name="Mardanov A.V."/>
            <person name="Ravin N.V."/>
        </authorList>
    </citation>
    <scope>NUCLEOTIDE SEQUENCE [LARGE SCALE GENOMIC DNA]</scope>
    <source>
        <strain evidence="1 2">P105</strain>
    </source>
</reference>
<protein>
    <recommendedName>
        <fullName evidence="3">AAA domain-containing protein</fullName>
    </recommendedName>
</protein>
<dbReference type="InterPro" id="IPR027417">
    <property type="entry name" value="P-loop_NTPase"/>
</dbReference>
<evidence type="ECO:0000313" key="2">
    <source>
        <dbReference type="Proteomes" id="UP000593892"/>
    </source>
</evidence>
<dbReference type="PANTHER" id="PTHR43384">
    <property type="entry name" value="SEPTUM SITE-DETERMINING PROTEIN MIND HOMOLOG, CHLOROPLASTIC-RELATED"/>
    <property type="match status" value="1"/>
</dbReference>
<keyword evidence="2" id="KW-1185">Reference proteome</keyword>
<proteinExistence type="predicted"/>
<dbReference type="EMBL" id="CP063849">
    <property type="protein sequence ID" value="QOY89423.1"/>
    <property type="molecule type" value="Genomic_DNA"/>
</dbReference>
<accession>A0A7S7SM15</accession>
<dbReference type="GO" id="GO:0016887">
    <property type="term" value="F:ATP hydrolysis activity"/>
    <property type="evidence" value="ECO:0007669"/>
    <property type="project" value="TreeGrafter"/>
</dbReference>
<dbReference type="GO" id="GO:0005524">
    <property type="term" value="F:ATP binding"/>
    <property type="evidence" value="ECO:0007669"/>
    <property type="project" value="TreeGrafter"/>
</dbReference>
<dbReference type="Proteomes" id="UP000593892">
    <property type="component" value="Chromosome"/>
</dbReference>
<evidence type="ECO:0008006" key="3">
    <source>
        <dbReference type="Google" id="ProtNLM"/>
    </source>
</evidence>
<evidence type="ECO:0000313" key="1">
    <source>
        <dbReference type="EMBL" id="QOY89423.1"/>
    </source>
</evidence>
<gene>
    <name evidence="1" type="ORF">IRI77_05560</name>
</gene>
<dbReference type="AlphaFoldDB" id="A0A7S7SM15"/>